<reference evidence="2" key="1">
    <citation type="submission" date="2016-10" db="EMBL/GenBank/DDBJ databases">
        <authorList>
            <person name="Varghese N."/>
            <person name="Submissions S."/>
        </authorList>
    </citation>
    <scope>NUCLEOTIDE SEQUENCE [LARGE SCALE GENOMIC DNA]</scope>
    <source>
        <strain evidence="2">SP</strain>
    </source>
</reference>
<dbReference type="AlphaFoldDB" id="A0A1H3PMQ3"/>
<name>A0A1H3PMQ3_9BACI</name>
<dbReference type="OrthoDB" id="2878509at2"/>
<proteinExistence type="predicted"/>
<sequence>MKENENIIAVITSGLTSDWENFAKIVSFHQNGIEQLEQWLLRKRWRESLAVSEEEAAVFAPFVVMLSFQEIRKKTIATRFFSLRKAKLEAALQRIINDFPPAPFDIIRKDRNLAPLFRQLSEAMKKEFHFIFPQQEETADEAERENDQEWLSKWAVRPHFPVYLRYYENIENKQLKSNFQKLAADMLKKQSHHPHVRRVYYRLLDYHRNYEEGIEALFHSIDDPLSLTPEEKQFIKKARDNGSYDIRVLIHHFIERFIERKTKRHYSEAINYIQLLQQDYAKDDEGYFAAYLAALQQKYSRLASFQKELITRVQSPSNDSQSARSKRK</sequence>
<keyword evidence="2" id="KW-1185">Reference proteome</keyword>
<dbReference type="Proteomes" id="UP000198935">
    <property type="component" value="Unassembled WGS sequence"/>
</dbReference>
<accession>A0A1H3PMQ3</accession>
<gene>
    <name evidence="1" type="ORF">SAMN05421736_105112</name>
</gene>
<dbReference type="EMBL" id="FNPI01000005">
    <property type="protein sequence ID" value="SDZ02155.1"/>
    <property type="molecule type" value="Genomic_DNA"/>
</dbReference>
<evidence type="ECO:0000313" key="1">
    <source>
        <dbReference type="EMBL" id="SDZ02155.1"/>
    </source>
</evidence>
<protein>
    <submittedName>
        <fullName evidence="1">Uncharacterized protein</fullName>
    </submittedName>
</protein>
<organism evidence="1 2">
    <name type="scientific">Evansella caseinilytica</name>
    <dbReference type="NCBI Taxonomy" id="1503961"/>
    <lineage>
        <taxon>Bacteria</taxon>
        <taxon>Bacillati</taxon>
        <taxon>Bacillota</taxon>
        <taxon>Bacilli</taxon>
        <taxon>Bacillales</taxon>
        <taxon>Bacillaceae</taxon>
        <taxon>Evansella</taxon>
    </lineage>
</organism>
<dbReference type="STRING" id="1503961.SAMN05421736_105112"/>
<evidence type="ECO:0000313" key="2">
    <source>
        <dbReference type="Proteomes" id="UP000198935"/>
    </source>
</evidence>